<evidence type="ECO:0000313" key="2">
    <source>
        <dbReference type="EMBL" id="SDD75949.1"/>
    </source>
</evidence>
<name>A0A1I0JI02_9EURY</name>
<keyword evidence="1" id="KW-1133">Transmembrane helix</keyword>
<dbReference type="Proteomes" id="UP000324021">
    <property type="component" value="Unassembled WGS sequence"/>
</dbReference>
<keyword evidence="1" id="KW-0812">Transmembrane</keyword>
<protein>
    <submittedName>
        <fullName evidence="3">Uncharacterized protein</fullName>
    </submittedName>
</protein>
<evidence type="ECO:0000256" key="1">
    <source>
        <dbReference type="SAM" id="Phobius"/>
    </source>
</evidence>
<keyword evidence="4" id="KW-1185">Reference proteome</keyword>
<evidence type="ECO:0000313" key="3">
    <source>
        <dbReference type="EMBL" id="SEU09122.1"/>
    </source>
</evidence>
<feature type="transmembrane region" description="Helical" evidence="1">
    <location>
        <begin position="15"/>
        <end position="36"/>
    </location>
</feature>
<sequence length="58" mass="6666">MNYRLSIFRAVSGEGTINILVFVLILINNCVIKFSIIKYHTLLIYNSSKGFVNECLLR</sequence>
<evidence type="ECO:0000313" key="4">
    <source>
        <dbReference type="Proteomes" id="UP000199320"/>
    </source>
</evidence>
<dbReference type="EMBL" id="FOIC01000041">
    <property type="protein sequence ID" value="SEU09122.1"/>
    <property type="molecule type" value="Genomic_DNA"/>
</dbReference>
<reference evidence="3" key="2">
    <citation type="submission" date="2016-10" db="EMBL/GenBank/DDBJ databases">
        <authorList>
            <person name="de Groot N.N."/>
        </authorList>
    </citation>
    <scope>NUCLEOTIDE SEQUENCE [LARGE SCALE GENOMIC DNA]</scope>
    <source>
        <strain evidence="3">CDM_6</strain>
    </source>
</reference>
<organism evidence="3 4">
    <name type="scientific">Natrinema hispanicum</name>
    <dbReference type="NCBI Taxonomy" id="392421"/>
    <lineage>
        <taxon>Archaea</taxon>
        <taxon>Methanobacteriati</taxon>
        <taxon>Methanobacteriota</taxon>
        <taxon>Stenosarchaea group</taxon>
        <taxon>Halobacteria</taxon>
        <taxon>Halobacteriales</taxon>
        <taxon>Natrialbaceae</taxon>
        <taxon>Natrinema</taxon>
    </lineage>
</organism>
<evidence type="ECO:0000313" key="5">
    <source>
        <dbReference type="Proteomes" id="UP000324021"/>
    </source>
</evidence>
<dbReference type="STRING" id="392421.SAMN04488694_14117"/>
<accession>A0A1I0JI02</accession>
<keyword evidence="1" id="KW-0472">Membrane</keyword>
<gene>
    <name evidence="3" type="ORF">SAMN04488694_14117</name>
    <name evidence="2" type="ORF">SAMN05192552_10468</name>
</gene>
<reference evidence="4 5" key="1">
    <citation type="submission" date="2016-10" db="EMBL/GenBank/DDBJ databases">
        <authorList>
            <person name="Varghese N."/>
            <person name="Submissions S."/>
        </authorList>
    </citation>
    <scope>NUCLEOTIDE SEQUENCE [LARGE SCALE GENOMIC DNA]</scope>
    <source>
        <strain evidence="2 5">CDM_1</strain>
        <strain evidence="4">CDM_6</strain>
    </source>
</reference>
<dbReference type="Proteomes" id="UP000199320">
    <property type="component" value="Unassembled WGS sequence"/>
</dbReference>
<proteinExistence type="predicted"/>
<dbReference type="EMBL" id="FMZP01000046">
    <property type="protein sequence ID" value="SDD75949.1"/>
    <property type="molecule type" value="Genomic_DNA"/>
</dbReference>
<dbReference type="AlphaFoldDB" id="A0A1I0JI02"/>